<feature type="region of interest" description="Disordered" evidence="2">
    <location>
        <begin position="347"/>
        <end position="397"/>
    </location>
</feature>
<evidence type="ECO:0000313" key="6">
    <source>
        <dbReference type="Proteomes" id="UP000271974"/>
    </source>
</evidence>
<dbReference type="InterPro" id="IPR035437">
    <property type="entry name" value="SNase_OB-fold_sf"/>
</dbReference>
<dbReference type="SUPFAM" id="SSF54791">
    <property type="entry name" value="Eukaryotic type KH-domain (KH-domain type I)"/>
    <property type="match status" value="1"/>
</dbReference>
<feature type="region of interest" description="Disordered" evidence="2">
    <location>
        <begin position="94"/>
        <end position="113"/>
    </location>
</feature>
<dbReference type="GO" id="GO:0005739">
    <property type="term" value="C:mitochondrion"/>
    <property type="evidence" value="ECO:0007669"/>
    <property type="project" value="UniProtKB-ARBA"/>
</dbReference>
<reference evidence="5 6" key="1">
    <citation type="submission" date="2019-01" db="EMBL/GenBank/DDBJ databases">
        <title>A draft genome assembly of the solar-powered sea slug Elysia chlorotica.</title>
        <authorList>
            <person name="Cai H."/>
            <person name="Li Q."/>
            <person name="Fang X."/>
            <person name="Li J."/>
            <person name="Curtis N.E."/>
            <person name="Altenburger A."/>
            <person name="Shibata T."/>
            <person name="Feng M."/>
            <person name="Maeda T."/>
            <person name="Schwartz J.A."/>
            <person name="Shigenobu S."/>
            <person name="Lundholm N."/>
            <person name="Nishiyama T."/>
            <person name="Yang H."/>
            <person name="Hasebe M."/>
            <person name="Li S."/>
            <person name="Pierce S.K."/>
            <person name="Wang J."/>
        </authorList>
    </citation>
    <scope>NUCLEOTIDE SEQUENCE [LARGE SCALE GENOMIC DNA]</scope>
    <source>
        <strain evidence="5">EC2010</strain>
        <tissue evidence="5">Whole organism of an adult</tissue>
    </source>
</reference>
<dbReference type="AlphaFoldDB" id="A0A433SJ94"/>
<sequence>MIHQIIAETPEILTEEIEVPHYSIGRLIGKGGKTIREMCLSSGAKMEINRLEDLKGPDEPRVVRLMGSRSQIDAMLDLISERLLEEEKFRNKLSASAANRETRTGQTRQPKEPVPIRPVAVPVEKDFWDSLGDTAASKQDTLPTRGSGFLEVYVSAVECPGHFWVQTVGTKALQLEELQTQVTAFVSTADAKQNYRVTEVVQGQMVAARFDETDSVFYRAKVLGETKDGKVDLYFVDFGDNVFADKQDIFRLRSDFTSFPHQAIECKLANVEPKGGVWCEEAITLFEDLTYCAQWKVLHCRTLGHSAHIHTGELTPQVQLFDTSNDQDIDVGAVLVEKGFAVAVDSTNQRQKTTAASGDRASGSSQASSFSEPTNGTASYDKRDEQSSNDSHGRPGS</sequence>
<dbReference type="SMART" id="SM00333">
    <property type="entry name" value="TUDOR"/>
    <property type="match status" value="1"/>
</dbReference>
<gene>
    <name evidence="5" type="ORF">EGW08_023148</name>
</gene>
<protein>
    <recommendedName>
        <fullName evidence="7">Tudor domain-containing protein</fullName>
    </recommendedName>
</protein>
<feature type="compositionally biased region" description="Low complexity" evidence="2">
    <location>
        <begin position="355"/>
        <end position="371"/>
    </location>
</feature>
<feature type="domain" description="Tudor" evidence="4">
    <location>
        <begin position="198"/>
        <end position="257"/>
    </location>
</feature>
<dbReference type="EMBL" id="RQTK01001838">
    <property type="protein sequence ID" value="RUS69090.1"/>
    <property type="molecule type" value="Genomic_DNA"/>
</dbReference>
<dbReference type="GO" id="GO:0030719">
    <property type="term" value="P:P granule organization"/>
    <property type="evidence" value="ECO:0007669"/>
    <property type="project" value="TreeGrafter"/>
</dbReference>
<dbReference type="SUPFAM" id="SSF63748">
    <property type="entry name" value="Tudor/PWWP/MBT"/>
    <property type="match status" value="1"/>
</dbReference>
<dbReference type="GO" id="GO:0007283">
    <property type="term" value="P:spermatogenesis"/>
    <property type="evidence" value="ECO:0007669"/>
    <property type="project" value="TreeGrafter"/>
</dbReference>
<keyword evidence="1" id="KW-0694">RNA-binding</keyword>
<dbReference type="Proteomes" id="UP000271974">
    <property type="component" value="Unassembled WGS sequence"/>
</dbReference>
<dbReference type="InterPro" id="IPR050621">
    <property type="entry name" value="Tudor_domain_containing"/>
</dbReference>
<accession>A0A433SJ94</accession>
<dbReference type="Pfam" id="PF00567">
    <property type="entry name" value="TUDOR"/>
    <property type="match status" value="1"/>
</dbReference>
<dbReference type="InterPro" id="IPR036612">
    <property type="entry name" value="KH_dom_type_1_sf"/>
</dbReference>
<evidence type="ECO:0008006" key="7">
    <source>
        <dbReference type="Google" id="ProtNLM"/>
    </source>
</evidence>
<evidence type="ECO:0000313" key="5">
    <source>
        <dbReference type="EMBL" id="RUS69090.1"/>
    </source>
</evidence>
<dbReference type="Gene3D" id="3.30.1370.10">
    <property type="entry name" value="K Homology domain, type 1"/>
    <property type="match status" value="1"/>
</dbReference>
<dbReference type="GO" id="GO:0003723">
    <property type="term" value="F:RNA binding"/>
    <property type="evidence" value="ECO:0007669"/>
    <property type="project" value="UniProtKB-UniRule"/>
</dbReference>
<name>A0A433SJ94_ELYCH</name>
<dbReference type="OrthoDB" id="9995375at2759"/>
<dbReference type="GO" id="GO:0034587">
    <property type="term" value="P:piRNA processing"/>
    <property type="evidence" value="ECO:0007669"/>
    <property type="project" value="TreeGrafter"/>
</dbReference>
<dbReference type="GO" id="GO:0043186">
    <property type="term" value="C:P granule"/>
    <property type="evidence" value="ECO:0007669"/>
    <property type="project" value="TreeGrafter"/>
</dbReference>
<dbReference type="Gene3D" id="2.30.30.140">
    <property type="match status" value="1"/>
</dbReference>
<evidence type="ECO:0000259" key="3">
    <source>
        <dbReference type="SMART" id="SM00322"/>
    </source>
</evidence>
<dbReference type="PANTHER" id="PTHR22948:SF29">
    <property type="entry name" value="FI02030P-RELATED"/>
    <property type="match status" value="1"/>
</dbReference>
<keyword evidence="6" id="KW-1185">Reference proteome</keyword>
<comment type="caution">
    <text evidence="5">The sequence shown here is derived from an EMBL/GenBank/DDBJ whole genome shotgun (WGS) entry which is preliminary data.</text>
</comment>
<dbReference type="InterPro" id="IPR004088">
    <property type="entry name" value="KH_dom_type_1"/>
</dbReference>
<dbReference type="InterPro" id="IPR002999">
    <property type="entry name" value="Tudor"/>
</dbReference>
<evidence type="ECO:0000259" key="4">
    <source>
        <dbReference type="SMART" id="SM00333"/>
    </source>
</evidence>
<dbReference type="Pfam" id="PF00013">
    <property type="entry name" value="KH_1"/>
    <property type="match status" value="1"/>
</dbReference>
<evidence type="ECO:0000256" key="1">
    <source>
        <dbReference type="PROSITE-ProRule" id="PRU00117"/>
    </source>
</evidence>
<feature type="domain" description="K Homology" evidence="3">
    <location>
        <begin position="11"/>
        <end position="84"/>
    </location>
</feature>
<organism evidence="5 6">
    <name type="scientific">Elysia chlorotica</name>
    <name type="common">Eastern emerald elysia</name>
    <name type="synonym">Sea slug</name>
    <dbReference type="NCBI Taxonomy" id="188477"/>
    <lineage>
        <taxon>Eukaryota</taxon>
        <taxon>Metazoa</taxon>
        <taxon>Spiralia</taxon>
        <taxon>Lophotrochozoa</taxon>
        <taxon>Mollusca</taxon>
        <taxon>Gastropoda</taxon>
        <taxon>Heterobranchia</taxon>
        <taxon>Euthyneura</taxon>
        <taxon>Panpulmonata</taxon>
        <taxon>Sacoglossa</taxon>
        <taxon>Placobranchoidea</taxon>
        <taxon>Plakobranchidae</taxon>
        <taxon>Elysia</taxon>
    </lineage>
</organism>
<dbReference type="InterPro" id="IPR004087">
    <property type="entry name" value="KH_dom"/>
</dbReference>
<dbReference type="SMART" id="SM00322">
    <property type="entry name" value="KH"/>
    <property type="match status" value="1"/>
</dbReference>
<evidence type="ECO:0000256" key="2">
    <source>
        <dbReference type="SAM" id="MobiDB-lite"/>
    </source>
</evidence>
<proteinExistence type="predicted"/>
<dbReference type="Gene3D" id="2.40.50.90">
    <property type="match status" value="1"/>
</dbReference>
<feature type="compositionally biased region" description="Polar residues" evidence="2">
    <location>
        <begin position="94"/>
        <end position="108"/>
    </location>
</feature>
<dbReference type="PROSITE" id="PS50084">
    <property type="entry name" value="KH_TYPE_1"/>
    <property type="match status" value="1"/>
</dbReference>
<dbReference type="PANTHER" id="PTHR22948">
    <property type="entry name" value="TUDOR DOMAIN CONTAINING PROTEIN"/>
    <property type="match status" value="1"/>
</dbReference>
<dbReference type="STRING" id="188477.A0A433SJ94"/>